<keyword evidence="2" id="KW-1133">Transmembrane helix</keyword>
<reference evidence="3 4" key="1">
    <citation type="submission" date="2016-05" db="EMBL/GenBank/DDBJ databases">
        <title>Comparative analysis of secretome profiles of manganese(II)-oxidizing ascomycete fungi.</title>
        <authorList>
            <consortium name="DOE Joint Genome Institute"/>
            <person name="Zeiner C.A."/>
            <person name="Purvine S.O."/>
            <person name="Zink E.M."/>
            <person name="Wu S."/>
            <person name="Pasa-Tolic L."/>
            <person name="Chaput D.L."/>
            <person name="Haridas S."/>
            <person name="Grigoriev I.V."/>
            <person name="Santelli C.M."/>
            <person name="Hansel C.M."/>
        </authorList>
    </citation>
    <scope>NUCLEOTIDE SEQUENCE [LARGE SCALE GENOMIC DNA]</scope>
    <source>
        <strain evidence="3 4">AP3s5-JAC2a</strain>
    </source>
</reference>
<feature type="region of interest" description="Disordered" evidence="1">
    <location>
        <begin position="365"/>
        <end position="395"/>
    </location>
</feature>
<sequence length="395" mass="44189">MHAIEHKREKVDPVPSNERCCICLRDFDDPPDLADNEPPCKPMQLHPCGHLVGDRCHAKLDSHHQGDCLLSTSLVTYTTPVLKMLSIICKMDHLSHVSPVGLLSDAPRFSYSWLYFRRDDFLAIHEHLIANGVSDMQAQLFNRGAYTKREAFSLWFTHLKFLFMYLTTVTLPCPELHDYVLGCLVGGATGIAATVLGYWKNSRILAPHLERAVQPCVLICGMAFELWLTANAKAMHVESGIKASIYFLLTPFVLHAVLYAFVAGWLIHLGWRHRMPTLVWYHRGWEHLGDGESCQFERLAVWASRFGAKLQSPSRTEACHQETGFLSISVPGHSGTKQLAIVPEDVLWTQWPVVVNVEAPTISNAQSIGGPTTVQQRDHACGDELSGDPTSTGNW</sequence>
<feature type="transmembrane region" description="Helical" evidence="2">
    <location>
        <begin position="179"/>
        <end position="199"/>
    </location>
</feature>
<dbReference type="GeneID" id="28765792"/>
<name>A0A177BTW6_9PLEO</name>
<keyword evidence="2" id="KW-0472">Membrane</keyword>
<protein>
    <recommendedName>
        <fullName evidence="5">RING-type domain-containing protein</fullName>
    </recommendedName>
</protein>
<dbReference type="EMBL" id="KV441564">
    <property type="protein sequence ID" value="OAF98852.1"/>
    <property type="molecule type" value="Genomic_DNA"/>
</dbReference>
<evidence type="ECO:0000313" key="3">
    <source>
        <dbReference type="EMBL" id="OAF98852.1"/>
    </source>
</evidence>
<keyword evidence="2" id="KW-0812">Transmembrane</keyword>
<evidence type="ECO:0008006" key="5">
    <source>
        <dbReference type="Google" id="ProtNLM"/>
    </source>
</evidence>
<feature type="transmembrane region" description="Helical" evidence="2">
    <location>
        <begin position="211"/>
        <end position="230"/>
    </location>
</feature>
<proteinExistence type="predicted"/>
<accession>A0A177BTW6</accession>
<organism evidence="3 4">
    <name type="scientific">Paraphaeosphaeria sporulosa</name>
    <dbReference type="NCBI Taxonomy" id="1460663"/>
    <lineage>
        <taxon>Eukaryota</taxon>
        <taxon>Fungi</taxon>
        <taxon>Dikarya</taxon>
        <taxon>Ascomycota</taxon>
        <taxon>Pezizomycotina</taxon>
        <taxon>Dothideomycetes</taxon>
        <taxon>Pleosporomycetidae</taxon>
        <taxon>Pleosporales</taxon>
        <taxon>Massarineae</taxon>
        <taxon>Didymosphaeriaceae</taxon>
        <taxon>Paraphaeosphaeria</taxon>
    </lineage>
</organism>
<evidence type="ECO:0000313" key="4">
    <source>
        <dbReference type="Proteomes" id="UP000077069"/>
    </source>
</evidence>
<gene>
    <name evidence="3" type="ORF">CC84DRAFT_1210692</name>
</gene>
<dbReference type="OrthoDB" id="3800373at2759"/>
<keyword evidence="4" id="KW-1185">Reference proteome</keyword>
<dbReference type="AlphaFoldDB" id="A0A177BTW6"/>
<feature type="compositionally biased region" description="Polar residues" evidence="1">
    <location>
        <begin position="365"/>
        <end position="375"/>
    </location>
</feature>
<dbReference type="InParanoid" id="A0A177BTW6"/>
<dbReference type="RefSeq" id="XP_018029218.1">
    <property type="nucleotide sequence ID" value="XM_018182306.1"/>
</dbReference>
<dbReference type="Proteomes" id="UP000077069">
    <property type="component" value="Unassembled WGS sequence"/>
</dbReference>
<evidence type="ECO:0000256" key="2">
    <source>
        <dbReference type="SAM" id="Phobius"/>
    </source>
</evidence>
<feature type="transmembrane region" description="Helical" evidence="2">
    <location>
        <begin position="245"/>
        <end position="267"/>
    </location>
</feature>
<evidence type="ECO:0000256" key="1">
    <source>
        <dbReference type="SAM" id="MobiDB-lite"/>
    </source>
</evidence>
<feature type="transmembrane region" description="Helical" evidence="2">
    <location>
        <begin position="151"/>
        <end position="167"/>
    </location>
</feature>